<protein>
    <recommendedName>
        <fullName evidence="4">DUF3558 domain-containing protein</fullName>
    </recommendedName>
</protein>
<evidence type="ECO:0000256" key="1">
    <source>
        <dbReference type="SAM" id="Phobius"/>
    </source>
</evidence>
<feature type="transmembrane region" description="Helical" evidence="1">
    <location>
        <begin position="22"/>
        <end position="44"/>
    </location>
</feature>
<dbReference type="Proteomes" id="UP000578077">
    <property type="component" value="Unassembled WGS sequence"/>
</dbReference>
<dbReference type="AlphaFoldDB" id="A0A841E8T6"/>
<accession>A0A841E8T6</accession>
<evidence type="ECO:0008006" key="4">
    <source>
        <dbReference type="Google" id="ProtNLM"/>
    </source>
</evidence>
<evidence type="ECO:0000313" key="2">
    <source>
        <dbReference type="EMBL" id="MBB6000397.1"/>
    </source>
</evidence>
<evidence type="ECO:0000313" key="3">
    <source>
        <dbReference type="Proteomes" id="UP000578077"/>
    </source>
</evidence>
<reference evidence="2 3" key="1">
    <citation type="submission" date="2020-08" db="EMBL/GenBank/DDBJ databases">
        <title>Sequencing the genomes of 1000 actinobacteria strains.</title>
        <authorList>
            <person name="Klenk H.-P."/>
        </authorList>
    </citation>
    <scope>NUCLEOTIDE SEQUENCE [LARGE SCALE GENOMIC DNA]</scope>
    <source>
        <strain evidence="2 3">DSM 44593</strain>
    </source>
</reference>
<keyword evidence="1" id="KW-0472">Membrane</keyword>
<organism evidence="2 3">
    <name type="scientific">Streptomonospora salina</name>
    <dbReference type="NCBI Taxonomy" id="104205"/>
    <lineage>
        <taxon>Bacteria</taxon>
        <taxon>Bacillati</taxon>
        <taxon>Actinomycetota</taxon>
        <taxon>Actinomycetes</taxon>
        <taxon>Streptosporangiales</taxon>
        <taxon>Nocardiopsidaceae</taxon>
        <taxon>Streptomonospora</taxon>
    </lineage>
</organism>
<comment type="caution">
    <text evidence="2">The sequence shown here is derived from an EMBL/GenBank/DDBJ whole genome shotgun (WGS) entry which is preliminary data.</text>
</comment>
<name>A0A841E8T6_9ACTN</name>
<dbReference type="RefSeq" id="WP_184637787.1">
    <property type="nucleotide sequence ID" value="NZ_BAABKT010000032.1"/>
</dbReference>
<proteinExistence type="predicted"/>
<gene>
    <name evidence="2" type="ORF">HNR25_004148</name>
</gene>
<dbReference type="EMBL" id="JACHLY010000001">
    <property type="protein sequence ID" value="MBB6000397.1"/>
    <property type="molecule type" value="Genomic_DNA"/>
</dbReference>
<sequence>MNRIGSASGIPGADRAGSPRRVWIAAAAGAVLLVAAGVTAGLLWGRGAPAVRADEADTYAAAPACSALPREDVRELVPEAALETSEHGPVDDADSSTCVWTSVGTDGPPRSLHVDFTAHFTDKAGDVSGARAADRRLEQLAPIGGLEGAAPLPELGEGALAWPGTSDGTSAEVVFRRDNMLIQVFYGGDADGGGGMDYDEARGSAVGVAEQVAASL</sequence>
<keyword evidence="1" id="KW-0812">Transmembrane</keyword>
<keyword evidence="1" id="KW-1133">Transmembrane helix</keyword>
<keyword evidence="3" id="KW-1185">Reference proteome</keyword>